<name>A0A6C0E029_9ZZZZ</name>
<evidence type="ECO:0000256" key="1">
    <source>
        <dbReference type="SAM" id="MobiDB-lite"/>
    </source>
</evidence>
<proteinExistence type="predicted"/>
<protein>
    <submittedName>
        <fullName evidence="2">Uncharacterized protein</fullName>
    </submittedName>
</protein>
<dbReference type="AlphaFoldDB" id="A0A6C0E029"/>
<feature type="region of interest" description="Disordered" evidence="1">
    <location>
        <begin position="1"/>
        <end position="23"/>
    </location>
</feature>
<accession>A0A6C0E029</accession>
<reference evidence="2" key="1">
    <citation type="journal article" date="2020" name="Nature">
        <title>Giant virus diversity and host interactions through global metagenomics.</title>
        <authorList>
            <person name="Schulz F."/>
            <person name="Roux S."/>
            <person name="Paez-Espino D."/>
            <person name="Jungbluth S."/>
            <person name="Walsh D.A."/>
            <person name="Denef V.J."/>
            <person name="McMahon K.D."/>
            <person name="Konstantinidis K.T."/>
            <person name="Eloe-Fadrosh E.A."/>
            <person name="Kyrpides N.C."/>
            <person name="Woyke T."/>
        </authorList>
    </citation>
    <scope>NUCLEOTIDE SEQUENCE</scope>
    <source>
        <strain evidence="2">GVMAG-M-3300023179-103</strain>
    </source>
</reference>
<dbReference type="EMBL" id="MN739696">
    <property type="protein sequence ID" value="QHT21639.1"/>
    <property type="molecule type" value="Genomic_DNA"/>
</dbReference>
<evidence type="ECO:0000313" key="2">
    <source>
        <dbReference type="EMBL" id="QHT21639.1"/>
    </source>
</evidence>
<organism evidence="2">
    <name type="scientific">viral metagenome</name>
    <dbReference type="NCBI Taxonomy" id="1070528"/>
    <lineage>
        <taxon>unclassified sequences</taxon>
        <taxon>metagenomes</taxon>
        <taxon>organismal metagenomes</taxon>
    </lineage>
</organism>
<sequence>MGKANGSRINAPKISKSKQKEDVMPQHALQFLKWLPAKYPNTPGLKEDIERFLRDPKVALRKQLKKE</sequence>